<feature type="compositionally biased region" description="Polar residues" evidence="1">
    <location>
        <begin position="188"/>
        <end position="209"/>
    </location>
</feature>
<feature type="chain" id="PRO_5047217931" description="Lipoprotein" evidence="2">
    <location>
        <begin position="23"/>
        <end position="225"/>
    </location>
</feature>
<keyword evidence="4" id="KW-1185">Reference proteome</keyword>
<dbReference type="Proteomes" id="UP001228171">
    <property type="component" value="Unassembled WGS sequence"/>
</dbReference>
<feature type="signal peptide" evidence="2">
    <location>
        <begin position="1"/>
        <end position="22"/>
    </location>
</feature>
<organism evidence="3 4">
    <name type="scientific">Psychrobacter faecalis</name>
    <dbReference type="NCBI Taxonomy" id="180588"/>
    <lineage>
        <taxon>Bacteria</taxon>
        <taxon>Pseudomonadati</taxon>
        <taxon>Pseudomonadota</taxon>
        <taxon>Gammaproteobacteria</taxon>
        <taxon>Moraxellales</taxon>
        <taxon>Moraxellaceae</taxon>
        <taxon>Psychrobacter</taxon>
    </lineage>
</organism>
<dbReference type="RefSeq" id="WP_227680125.1">
    <property type="nucleotide sequence ID" value="NZ_JAVAJI010000007.1"/>
</dbReference>
<accession>A0ABT9HFL4</accession>
<protein>
    <recommendedName>
        <fullName evidence="5">Lipoprotein</fullName>
    </recommendedName>
</protein>
<name>A0ABT9HFL4_9GAMM</name>
<evidence type="ECO:0000256" key="2">
    <source>
        <dbReference type="SAM" id="SignalP"/>
    </source>
</evidence>
<evidence type="ECO:0008006" key="5">
    <source>
        <dbReference type="Google" id="ProtNLM"/>
    </source>
</evidence>
<reference evidence="3 4" key="1">
    <citation type="submission" date="2023-08" db="EMBL/GenBank/DDBJ databases">
        <authorList>
            <person name="Kumar R."/>
        </authorList>
    </citation>
    <scope>NUCLEOTIDE SEQUENCE [LARGE SCALE GENOMIC DNA]</scope>
    <source>
        <strain evidence="3 4">LUR13</strain>
    </source>
</reference>
<evidence type="ECO:0000313" key="4">
    <source>
        <dbReference type="Proteomes" id="UP001228171"/>
    </source>
</evidence>
<proteinExistence type="predicted"/>
<evidence type="ECO:0000256" key="1">
    <source>
        <dbReference type="SAM" id="MobiDB-lite"/>
    </source>
</evidence>
<keyword evidence="2" id="KW-0732">Signal</keyword>
<comment type="caution">
    <text evidence="3">The sequence shown here is derived from an EMBL/GenBank/DDBJ whole genome shotgun (WGS) entry which is preliminary data.</text>
</comment>
<sequence>MHFLYRLPISIILFLSMQTVWACMPHSTNDVFIARLQSSQPTLMDNQQKGFDLQFSNPRFVFRTLKMWFFYKTPEYWQSDFELKSIKPNDLVIGLAYAASGNEPANYTVTSLATLSCENNELIVGKPLVPFLAWNRENGSCRHNSHDAIGILDGFIYKDQEYYLQQLQAKYPTCNKLNAAFPSDANKNELSNSTESASTHSASKQDSHPQTSFWGKIRLWFGQWL</sequence>
<feature type="region of interest" description="Disordered" evidence="1">
    <location>
        <begin position="185"/>
        <end position="209"/>
    </location>
</feature>
<dbReference type="EMBL" id="JAVAJI010000007">
    <property type="protein sequence ID" value="MDP4544557.1"/>
    <property type="molecule type" value="Genomic_DNA"/>
</dbReference>
<gene>
    <name evidence="3" type="ORF">Q8P09_05635</name>
</gene>
<evidence type="ECO:0000313" key="3">
    <source>
        <dbReference type="EMBL" id="MDP4544557.1"/>
    </source>
</evidence>